<feature type="coiled-coil region" evidence="7">
    <location>
        <begin position="247"/>
        <end position="300"/>
    </location>
</feature>
<keyword evidence="4" id="KW-0238">DNA-binding</keyword>
<evidence type="ECO:0000256" key="7">
    <source>
        <dbReference type="SAM" id="Coils"/>
    </source>
</evidence>
<dbReference type="InterPro" id="IPR001005">
    <property type="entry name" value="SANT/Myb"/>
</dbReference>
<dbReference type="PANTHER" id="PTHR21654">
    <property type="entry name" value="FI21293P1"/>
    <property type="match status" value="1"/>
</dbReference>
<evidence type="ECO:0000256" key="3">
    <source>
        <dbReference type="ARBA" id="ARBA00023015"/>
    </source>
</evidence>
<dbReference type="InterPro" id="IPR044822">
    <property type="entry name" value="Myb_DNA-bind_4"/>
</dbReference>
<dbReference type="SMART" id="SM00717">
    <property type="entry name" value="SANT"/>
    <property type="match status" value="2"/>
</dbReference>
<proteinExistence type="predicted"/>
<feature type="compositionally biased region" description="Acidic residues" evidence="8">
    <location>
        <begin position="586"/>
        <end position="596"/>
    </location>
</feature>
<dbReference type="AlphaFoldDB" id="A0AAV3REE0"/>
<feature type="compositionally biased region" description="Low complexity" evidence="8">
    <location>
        <begin position="190"/>
        <end position="200"/>
    </location>
</feature>
<feature type="compositionally biased region" description="Polar residues" evidence="8">
    <location>
        <begin position="211"/>
        <end position="220"/>
    </location>
</feature>
<feature type="compositionally biased region" description="Basic and acidic residues" evidence="8">
    <location>
        <begin position="574"/>
        <end position="585"/>
    </location>
</feature>
<protein>
    <recommendedName>
        <fullName evidence="9">Myb-like domain-containing protein</fullName>
    </recommendedName>
</protein>
<feature type="compositionally biased region" description="Pro residues" evidence="8">
    <location>
        <begin position="159"/>
        <end position="168"/>
    </location>
</feature>
<feature type="region of interest" description="Disordered" evidence="8">
    <location>
        <begin position="1"/>
        <end position="37"/>
    </location>
</feature>
<keyword evidence="3" id="KW-0805">Transcription regulation</keyword>
<keyword evidence="2" id="KW-0677">Repeat</keyword>
<dbReference type="GO" id="GO:0006355">
    <property type="term" value="P:regulation of DNA-templated transcription"/>
    <property type="evidence" value="ECO:0007669"/>
    <property type="project" value="UniProtKB-ARBA"/>
</dbReference>
<dbReference type="Proteomes" id="UP001454036">
    <property type="component" value="Unassembled WGS sequence"/>
</dbReference>
<feature type="region of interest" description="Disordered" evidence="8">
    <location>
        <begin position="184"/>
        <end position="236"/>
    </location>
</feature>
<feature type="compositionally biased region" description="Gly residues" evidence="8">
    <location>
        <begin position="21"/>
        <end position="31"/>
    </location>
</feature>
<feature type="domain" description="Myb-like" evidence="9">
    <location>
        <begin position="452"/>
        <end position="510"/>
    </location>
</feature>
<dbReference type="FunFam" id="1.10.10.60:FF:000092">
    <property type="entry name" value="Trihelix transcription factor GT-2"/>
    <property type="match status" value="1"/>
</dbReference>
<keyword evidence="5" id="KW-0804">Transcription</keyword>
<dbReference type="PANTHER" id="PTHR21654:SF59">
    <property type="entry name" value="TRIHELIX TRANSCRIPTION FACTOR DF1"/>
    <property type="match status" value="1"/>
</dbReference>
<evidence type="ECO:0000256" key="5">
    <source>
        <dbReference type="ARBA" id="ARBA00023163"/>
    </source>
</evidence>
<sequence length="596" mass="66639">MLGVSGLAGNTTTHPADTSIDGGGTAAGGGEAHQESGGCIMEFGGAVEGEQRGASGGNRWPRQETMALLKIRSEMDAAFRDSSLKGPLWEEISRKMMELGYKRNPKKCREKFENVFKYHKRTKEGRSSKSEGKTYKFFDQLAALENVTTPPSQSSLHHLPPPPPPPPHSMVAQMQVVHADPISVLPPAPRATTPPNATAAQPSHHHHQEQHYTNVSSSTSSDEDMERRRKRKRTEEEYFREAMKGVIDKQEELQKKFLDILEKKERERMIREEAWRNQELERIKREYDLLAQERSMAAKRHSTLVSFLEKMTQQQNPQYSTREMNISPSLQEKTVKNQCETGFSITKDNTVVNSSFMTIYDGSTRTAAVPQPTFTPTTLPPPSFPPPQLALTLTPTPPTIAPQPALQTPPLPAAVSPPPVMVPPPLVVAPIVSAQQDHNGGGESSMSTTPSSRWPKDEIEALIKIRTSLDNKYQENGPKGPLWEEVSIEMNKLGYKRSSKRCKEKWENINKYFKKVKDNNKKRSEASKTCPYFHQLDALYKEKAKGGGNSNPTTSDLNYSSYENAVNPMIHVVGRPEEDPERGDVEYEDGEGDGHE</sequence>
<evidence type="ECO:0000256" key="1">
    <source>
        <dbReference type="ARBA" id="ARBA00004123"/>
    </source>
</evidence>
<feature type="region of interest" description="Disordered" evidence="8">
    <location>
        <begin position="573"/>
        <end position="596"/>
    </location>
</feature>
<gene>
    <name evidence="10" type="ORF">LIER_28084</name>
</gene>
<dbReference type="Pfam" id="PF13837">
    <property type="entry name" value="Myb_DNA-bind_4"/>
    <property type="match status" value="2"/>
</dbReference>
<evidence type="ECO:0000256" key="2">
    <source>
        <dbReference type="ARBA" id="ARBA00022737"/>
    </source>
</evidence>
<dbReference type="EMBL" id="BAABME010009210">
    <property type="protein sequence ID" value="GAA0174754.1"/>
    <property type="molecule type" value="Genomic_DNA"/>
</dbReference>
<dbReference type="FunFam" id="1.10.10.60:FF:000061">
    <property type="entry name" value="Trihelix transcription factor GT-2"/>
    <property type="match status" value="1"/>
</dbReference>
<evidence type="ECO:0000313" key="10">
    <source>
        <dbReference type="EMBL" id="GAA0174754.1"/>
    </source>
</evidence>
<accession>A0AAV3REE0</accession>
<dbReference type="CDD" id="cd12203">
    <property type="entry name" value="GT1"/>
    <property type="match status" value="2"/>
</dbReference>
<evidence type="ECO:0000259" key="9">
    <source>
        <dbReference type="PROSITE" id="PS50090"/>
    </source>
</evidence>
<feature type="region of interest" description="Disordered" evidence="8">
    <location>
        <begin position="148"/>
        <end position="170"/>
    </location>
</feature>
<evidence type="ECO:0000256" key="6">
    <source>
        <dbReference type="ARBA" id="ARBA00023242"/>
    </source>
</evidence>
<name>A0AAV3REE0_LITER</name>
<evidence type="ECO:0000313" key="11">
    <source>
        <dbReference type="Proteomes" id="UP001454036"/>
    </source>
</evidence>
<dbReference type="PROSITE" id="PS50090">
    <property type="entry name" value="MYB_LIKE"/>
    <property type="match status" value="2"/>
</dbReference>
<organism evidence="10 11">
    <name type="scientific">Lithospermum erythrorhizon</name>
    <name type="common">Purple gromwell</name>
    <name type="synonym">Lithospermum officinale var. erythrorhizon</name>
    <dbReference type="NCBI Taxonomy" id="34254"/>
    <lineage>
        <taxon>Eukaryota</taxon>
        <taxon>Viridiplantae</taxon>
        <taxon>Streptophyta</taxon>
        <taxon>Embryophyta</taxon>
        <taxon>Tracheophyta</taxon>
        <taxon>Spermatophyta</taxon>
        <taxon>Magnoliopsida</taxon>
        <taxon>eudicotyledons</taxon>
        <taxon>Gunneridae</taxon>
        <taxon>Pentapetalae</taxon>
        <taxon>asterids</taxon>
        <taxon>lamiids</taxon>
        <taxon>Boraginales</taxon>
        <taxon>Boraginaceae</taxon>
        <taxon>Boraginoideae</taxon>
        <taxon>Lithospermeae</taxon>
        <taxon>Lithospermum</taxon>
    </lineage>
</organism>
<dbReference type="Gene3D" id="1.10.10.60">
    <property type="entry name" value="Homeodomain-like"/>
    <property type="match status" value="2"/>
</dbReference>
<keyword evidence="7" id="KW-0175">Coiled coil</keyword>
<dbReference type="GO" id="GO:0003677">
    <property type="term" value="F:DNA binding"/>
    <property type="evidence" value="ECO:0007669"/>
    <property type="project" value="UniProtKB-KW"/>
</dbReference>
<evidence type="ECO:0000256" key="8">
    <source>
        <dbReference type="SAM" id="MobiDB-lite"/>
    </source>
</evidence>
<keyword evidence="6" id="KW-0539">Nucleus</keyword>
<comment type="caution">
    <text evidence="10">The sequence shown here is derived from an EMBL/GenBank/DDBJ whole genome shotgun (WGS) entry which is preliminary data.</text>
</comment>
<evidence type="ECO:0000256" key="4">
    <source>
        <dbReference type="ARBA" id="ARBA00023125"/>
    </source>
</evidence>
<comment type="subcellular location">
    <subcellularLocation>
        <location evidence="1">Nucleus</location>
    </subcellularLocation>
</comment>
<feature type="domain" description="Myb-like" evidence="9">
    <location>
        <begin position="58"/>
        <end position="116"/>
    </location>
</feature>
<reference evidence="10 11" key="1">
    <citation type="submission" date="2024-01" db="EMBL/GenBank/DDBJ databases">
        <title>The complete chloroplast genome sequence of Lithospermum erythrorhizon: insights into the phylogenetic relationship among Boraginaceae species and the maternal lineages of purple gromwells.</title>
        <authorList>
            <person name="Okada T."/>
            <person name="Watanabe K."/>
        </authorList>
    </citation>
    <scope>NUCLEOTIDE SEQUENCE [LARGE SCALE GENOMIC DNA]</scope>
</reference>
<dbReference type="GO" id="GO:0005634">
    <property type="term" value="C:nucleus"/>
    <property type="evidence" value="ECO:0007669"/>
    <property type="project" value="UniProtKB-SubCell"/>
</dbReference>
<keyword evidence="11" id="KW-1185">Reference proteome</keyword>